<gene>
    <name evidence="9" type="ORF">SBAD_LOCUS1843</name>
</gene>
<feature type="coiled-coil region" evidence="5">
    <location>
        <begin position="2508"/>
        <end position="2567"/>
    </location>
</feature>
<feature type="compositionally biased region" description="Polar residues" evidence="6">
    <location>
        <begin position="3024"/>
        <end position="3034"/>
    </location>
</feature>
<dbReference type="SMART" id="SM00233">
    <property type="entry name" value="PH"/>
    <property type="match status" value="1"/>
</dbReference>
<evidence type="ECO:0000259" key="7">
    <source>
        <dbReference type="PROSITE" id="PS50003"/>
    </source>
</evidence>
<dbReference type="InterPro" id="IPR002017">
    <property type="entry name" value="Spectrin_repeat"/>
</dbReference>
<dbReference type="FunFam" id="1.10.418.10:FF:000001">
    <property type="entry name" value="Actinin alpha 1"/>
    <property type="match status" value="1"/>
</dbReference>
<evidence type="ECO:0000313" key="10">
    <source>
        <dbReference type="Proteomes" id="UP000270296"/>
    </source>
</evidence>
<protein>
    <recommendedName>
        <fullName evidence="11">Calponin-homology (CH) domain-containing protein</fullName>
    </recommendedName>
</protein>
<comment type="similarity">
    <text evidence="1">Belongs to the spectrin family.</text>
</comment>
<dbReference type="InterPro" id="IPR041681">
    <property type="entry name" value="PH_9"/>
</dbReference>
<feature type="region of interest" description="Disordered" evidence="6">
    <location>
        <begin position="2977"/>
        <end position="3093"/>
    </location>
</feature>
<keyword evidence="10" id="KW-1185">Reference proteome</keyword>
<dbReference type="GO" id="GO:0005543">
    <property type="term" value="F:phospholipid binding"/>
    <property type="evidence" value="ECO:0007669"/>
    <property type="project" value="InterPro"/>
</dbReference>
<dbReference type="InterPro" id="IPR036872">
    <property type="entry name" value="CH_dom_sf"/>
</dbReference>
<dbReference type="FunFam" id="2.30.29.30:FF:000024">
    <property type="entry name" value="Spectrin beta chain"/>
    <property type="match status" value="1"/>
</dbReference>
<dbReference type="InterPro" id="IPR011993">
    <property type="entry name" value="PH-like_dom_sf"/>
</dbReference>
<dbReference type="SUPFAM" id="SSF46966">
    <property type="entry name" value="Spectrin repeat"/>
    <property type="match status" value="20"/>
</dbReference>
<accession>A0A3P7Z5Z6</accession>
<name>A0A3P7Z5Z6_9BILA</name>
<evidence type="ECO:0000256" key="1">
    <source>
        <dbReference type="ARBA" id="ARBA00006826"/>
    </source>
</evidence>
<dbReference type="PROSITE" id="PS50003">
    <property type="entry name" value="PH_DOMAIN"/>
    <property type="match status" value="1"/>
</dbReference>
<feature type="coiled-coil region" evidence="5">
    <location>
        <begin position="2441"/>
        <end position="2475"/>
    </location>
</feature>
<keyword evidence="3" id="KW-0677">Repeat</keyword>
<reference evidence="9 10" key="1">
    <citation type="submission" date="2018-11" db="EMBL/GenBank/DDBJ databases">
        <authorList>
            <consortium name="Pathogen Informatics"/>
        </authorList>
    </citation>
    <scope>NUCLEOTIDE SEQUENCE [LARGE SCALE GENOMIC DNA]</scope>
</reference>
<evidence type="ECO:0000256" key="5">
    <source>
        <dbReference type="SAM" id="Coils"/>
    </source>
</evidence>
<dbReference type="GO" id="GO:0003779">
    <property type="term" value="F:actin binding"/>
    <property type="evidence" value="ECO:0007669"/>
    <property type="project" value="UniProtKB-KW"/>
</dbReference>
<keyword evidence="2" id="KW-0117">Actin capping</keyword>
<dbReference type="SUPFAM" id="SSF47576">
    <property type="entry name" value="Calponin-homology domain, CH-domain"/>
    <property type="match status" value="1"/>
</dbReference>
<keyword evidence="5" id="KW-0175">Coiled coil</keyword>
<dbReference type="SUPFAM" id="SSF50729">
    <property type="entry name" value="PH domain-like"/>
    <property type="match status" value="1"/>
</dbReference>
<dbReference type="GO" id="GO:0016020">
    <property type="term" value="C:membrane"/>
    <property type="evidence" value="ECO:0007669"/>
    <property type="project" value="UniProtKB-ARBA"/>
</dbReference>
<dbReference type="Gene3D" id="2.30.29.30">
    <property type="entry name" value="Pleckstrin-homology domain (PH domain)/Phosphotyrosine-binding domain (PTB)"/>
    <property type="match status" value="1"/>
</dbReference>
<dbReference type="CDD" id="cd10571">
    <property type="entry name" value="PH_beta_spectrin"/>
    <property type="match status" value="1"/>
</dbReference>
<feature type="coiled-coil region" evidence="5">
    <location>
        <begin position="2095"/>
        <end position="2129"/>
    </location>
</feature>
<feature type="domain" description="Calponin-homology (CH)" evidence="8">
    <location>
        <begin position="27"/>
        <end position="176"/>
    </location>
</feature>
<dbReference type="InterPro" id="IPR001849">
    <property type="entry name" value="PH_domain"/>
</dbReference>
<evidence type="ECO:0000256" key="3">
    <source>
        <dbReference type="ARBA" id="ARBA00022737"/>
    </source>
</evidence>
<dbReference type="Gene3D" id="1.10.418.10">
    <property type="entry name" value="Calponin-like domain"/>
    <property type="match status" value="1"/>
</dbReference>
<dbReference type="OrthoDB" id="5865767at2759"/>
<dbReference type="SMART" id="SM00033">
    <property type="entry name" value="CH"/>
    <property type="match status" value="1"/>
</dbReference>
<dbReference type="InterPro" id="IPR001715">
    <property type="entry name" value="CH_dom"/>
</dbReference>
<dbReference type="EMBL" id="UZAM01006973">
    <property type="protein sequence ID" value="VDO95641.1"/>
    <property type="molecule type" value="Genomic_DNA"/>
</dbReference>
<feature type="coiled-coil region" evidence="5">
    <location>
        <begin position="2306"/>
        <end position="2333"/>
    </location>
</feature>
<dbReference type="Gene3D" id="1.20.58.60">
    <property type="match status" value="22"/>
</dbReference>
<feature type="coiled-coil region" evidence="5">
    <location>
        <begin position="395"/>
        <end position="422"/>
    </location>
</feature>
<sequence length="3291" mass="380709">MCVGSVPFHFCIHDFTLPQHTQTKEKKYAKDALLLWCQRKTAGYPGVKIENFSSSWRNGLGFNALIHAHRPDLIDYNHLSSHDHIKKLGIAKLLDAEDVDVSRPDEKSIMTYVSTYYHYFARQKTELTGAKRVGKLEYEEMASDLLKWIRQKIAELDDRRFPNNLKGIQEEMLKFKQYRTVERPPKYKEKGDIEVYFFNLQTRLKSLGTKLYVPPSGLMLHDIETTWSALDSSEHSHLDALSSELDQAEAIVLNKDIGKHILAVDDLLQKHLIVEAQIIAQGKRLRGIIDTAQLYVRNKAPQYETLRSRINEVQQQYENLVKAADARHLTLERSRELHQFIQDSGEEESWLAEKIQYCVNLLNKFNILTVWLATTEMQGHWLRTKQIMAAGGRLIESLNVLKDDVQKRLNKLETRWEDLRRLSLMLGKYVKEAQQVNSYFQDANEAESWMREKLPLVCSDDFGKDESSASVSCSATRKRYLEDAVKLYKFYRECDDFEHWAKDTIALLQEAPSTENVSASRKKFDDIAADIIATGGTHLVEINKIADDLLSSQHTQSDRIRKRQQEIAQKDAKSETMRAAEAVAQFTQVCMETRSWILEKTQMLREEVDIKDLRSLQNLERELKPVEDKMQILKSLGKEVSEAYPVQANSIRAELGSLSNMWEDLKQKVTDRRTQLEDKQGLQVFQNAANDLTSWVNKVQLSLRELQDPVDVTQAEALLEKHAELYDDIKAHDDEFAYVNNLGMRLLRLRRNDSEVQKTMQMLAADQNDVKQMWQSKQRHLEEMLDLQLFMREADRIDAATKGYQAFLDIKDVGDSVEAVEDLMKQRAEFDDKLCAQDDRVRNFNDVATALAKKGVTNFSAWMDDKFRVVSDESYKDGLNLERKLKKHEAFEAELEANADRIKRLNRDGEELVKMKHARSKDVQSIIDQLNKRWDQLRTKCGQRGKGIREAHDQRSFNRGVDVITLKLDDLLKDVSSEEVGNDLRSVDLLLQRHNVRSKVPGCNLRGADLLYGHFDSAEILRAGPAALRRKKLEESLAQHRFYFDLDCELLWIKEKLPIVSSLDCGQSLTDALNLHRKHEQLESEITGHQPVIDNVLKAGQLLVNSGHFARTEVNKKCQHLSTEWKLLKEQMAKRAKLLEEALVRHQYFSGIAEVEQWLKEKYEFVTSSSIGSDEEAVNRLVANTNPSVRFLLKLLSKTYKGLSNSLYADCKKALPGDCKDIDAKQKDVSERLKKMEELAAVPLNNLDCAAYFYQYLRESQDLEQWINEQLSIASSEDYGKDYEHLIDLVAKFDDFKHRVKTGSERFISCEKFSENLLKRRPPFANDIIVRQEQIRQAWALLLDYIESRDQKLEAAEEIHRFNRDVAEEKLESIPTDTGKDIVTVQSLLRKHEAFENELVAVRLQKTYPGGNAEHMLAQQQLLLEKWNQLQDKVFKRRDRLDEAYKLQRFLSKVHTLPNFLIFPTHQLIIDLQAAELLEAEHRQLQSEIEARIEDFKQLDADGKEMIKASHFAQNEINEKLSQLQKVQVSIVDIWANKADKINQIVQLHSFLREAKQVMSLMNSYDAQLKSSEFPESVEEVNALIRKQETFGKVVNSLGDRVSNLKREATVLLKEKHFEQDRMRSTLHDIENRWELLKTSFNSRSAALKEALLYAKFKSDVSEVCIYAFFNVQKADFQEKLKLLQKHLTFEAELSANEPRTKQIKHDADELLARKHPGREQIAAQIGQLLRKWSELVQACHEQGLSLEEARDILHFQQLVDSIMTWIREKVGLTVSDMGNDYEHCISLQKKLDENYSDSIVDDDTVKSVNQLASRLIKVGRTDTKHVNDKLAELNSKWKSVNRSLSEYRMRLEEAKGVHSMNRDIDDTAERIAEKLLLLSNEDTGRDLSTVEVLLRKQDAVEREMTALHEKLQRHEQDSKKLLARNPPLKEQVQERMNSLDVSWQKLLEAVRLRRTKLQRAYDVQKFLESVKETELWSEKIVAKMNSYSAPRSVAEAQSLLELHKEKKAEIIGRKEKFKSLYDYGDRICNEKLGNTQLVQQLIEKLRNVESDTLSVSVRLCFLCFNEQVDIAESWLTSKEAMLNSDDYGDSLDSIESLINQHDNFETSLRAQSEKIDELKQQADSLAERDLENGVKIKQRKSEICKRHDSLFAACQKRRNVLNESKSWHMFLKSCHELMSWINTKLQIAYDESYLDPTNLQSKLLRHNAFDAELKANESRIATVTDEGEALVTGSHFASEQITMQLAEVKAGWLELNKASQLKSQRLKDAFESYQFTRQLDDFDAWLDKVESQLSSDDHGSNLITVDALLKKHELLEQEIASRQNDMDNVRQKVADFVSSGHFLSQTINAKAKAVLERYESLREPCQIRKDNLNEAYSLYKWSHDVEDLIVETSKSDSLQSTKNLMKKQKILEQEMNANRPSFEAICSSARTMIGSGHFASDTIKIRLEKLEADVDSLRQQAEERRAKLQDALEAQQYYSEAAEAEDWLTERMKMMSTDEDAKDEDAVQSLLKKCENLERDVSSFRSEIDRLAKVAKAMATKGHYDLRQIQQRQGRLEEDCQRLTQQCEARHQRLTDAQRYYKYLRESDSLISWLHEKETAAMSEDYGRDLDHCQQIIVRFDQFIRELTSAGEKVAAVQKMQDEFVRTNHPFAASIKAKNADLQKLWCDVNEAANERHQALLGARQVHKFDQDADETLNWLQEKEALLVSEADDFGQFSLTEIHSKLQRHDIFERELSAVVRQVELLCKEAERLISVYPDTQEHIQVRKQEMEDVLRDVQSESATRRAKLTQAEELQNYFDEYRNLSTWIHDKYNAITSENLARDVPGAESLIHRHKEHFTEIEARSAAVDEFMKKGQELVRSKHVLSNEITEKLDRLEESFRNLKLTWEQRADLYKTNLDVQLWKHDASAMDAWLSERETFLTDDWKLADTILAVDDYIRMYDDFLMTLSAQDEKFNSLKCLTLLEKALSTQLEYEEERKKQEEMKREKQRKDHIKTLEKQKILKERKQERERRRTQEVQFVRPQSNFESPSVATHPPMVNVPSAAHLPTSQQPSTIASNLTPPEGNETSFRRTSPRKTPSFTTRRRSSLKKVPRFENMQSIEKDGFLERKQDLQNGGKRATIRSWKTFYTILCGQLLCFFKDEDAFIDNMAASPPVYILNAVCQPAPEYQKRRNAFKLQTTDGAEFLFVCSSEEEMKDWVAKISFHASLPPSMQLHSFSDRHKIDSGSISLTNTPDIAAVDMPSYVTKLDISASTKTDSGFVTSSKVVTGELPTYFTASFSFLTLVLNS</sequence>
<feature type="coiled-coil region" evidence="5">
    <location>
        <begin position="1898"/>
        <end position="1925"/>
    </location>
</feature>
<dbReference type="Pfam" id="PF00435">
    <property type="entry name" value="Spectrin"/>
    <property type="match status" value="22"/>
</dbReference>
<dbReference type="Pfam" id="PF15410">
    <property type="entry name" value="PH_9"/>
    <property type="match status" value="1"/>
</dbReference>
<dbReference type="InterPro" id="IPR001605">
    <property type="entry name" value="PH_dom-spectrin-type"/>
</dbReference>
<dbReference type="Pfam" id="PF00307">
    <property type="entry name" value="CH"/>
    <property type="match status" value="1"/>
</dbReference>
<dbReference type="Proteomes" id="UP000270296">
    <property type="component" value="Unassembled WGS sequence"/>
</dbReference>
<evidence type="ECO:0000256" key="6">
    <source>
        <dbReference type="SAM" id="MobiDB-lite"/>
    </source>
</evidence>
<evidence type="ECO:0000256" key="4">
    <source>
        <dbReference type="ARBA" id="ARBA00023203"/>
    </source>
</evidence>
<dbReference type="PRINTS" id="PR00683">
    <property type="entry name" value="SPECTRINPH"/>
</dbReference>
<keyword evidence="4" id="KW-0009">Actin-binding</keyword>
<dbReference type="FunFam" id="1.20.58.60:FF:000017">
    <property type="entry name" value="Spectrin alpha chain, non-erythrocytic 1"/>
    <property type="match status" value="1"/>
</dbReference>
<evidence type="ECO:0000259" key="8">
    <source>
        <dbReference type="PROSITE" id="PS50021"/>
    </source>
</evidence>
<organism evidence="9 10">
    <name type="scientific">Soboliphyme baturini</name>
    <dbReference type="NCBI Taxonomy" id="241478"/>
    <lineage>
        <taxon>Eukaryota</taxon>
        <taxon>Metazoa</taxon>
        <taxon>Ecdysozoa</taxon>
        <taxon>Nematoda</taxon>
        <taxon>Enoplea</taxon>
        <taxon>Dorylaimia</taxon>
        <taxon>Dioctophymatida</taxon>
        <taxon>Dioctophymatoidea</taxon>
        <taxon>Soboliphymatidae</taxon>
        <taxon>Soboliphyme</taxon>
    </lineage>
</organism>
<dbReference type="CDD" id="cd00176">
    <property type="entry name" value="SPEC"/>
    <property type="match status" value="12"/>
</dbReference>
<dbReference type="GO" id="GO:0051693">
    <property type="term" value="P:actin filament capping"/>
    <property type="evidence" value="ECO:0007669"/>
    <property type="project" value="UniProtKB-KW"/>
</dbReference>
<evidence type="ECO:0000313" key="9">
    <source>
        <dbReference type="EMBL" id="VDO95641.1"/>
    </source>
</evidence>
<evidence type="ECO:0000256" key="2">
    <source>
        <dbReference type="ARBA" id="ARBA00022467"/>
    </source>
</evidence>
<dbReference type="InterPro" id="IPR018159">
    <property type="entry name" value="Spectrin/alpha-actinin"/>
</dbReference>
<dbReference type="SMART" id="SM00150">
    <property type="entry name" value="SPEC"/>
    <property type="match status" value="25"/>
</dbReference>
<dbReference type="PANTHER" id="PTHR11915">
    <property type="entry name" value="SPECTRIN/FILAMIN RELATED CYTOSKELETAL PROTEIN"/>
    <property type="match status" value="1"/>
</dbReference>
<feature type="compositionally biased region" description="Basic and acidic residues" evidence="6">
    <location>
        <begin position="2978"/>
        <end position="3018"/>
    </location>
</feature>
<feature type="domain" description="PH" evidence="7">
    <location>
        <begin position="3102"/>
        <end position="3210"/>
    </location>
</feature>
<evidence type="ECO:0008006" key="11">
    <source>
        <dbReference type="Google" id="ProtNLM"/>
    </source>
</evidence>
<feature type="compositionally biased region" description="Polar residues" evidence="6">
    <location>
        <begin position="3050"/>
        <end position="3084"/>
    </location>
</feature>
<proteinExistence type="inferred from homology"/>
<dbReference type="PROSITE" id="PS50021">
    <property type="entry name" value="CH"/>
    <property type="match status" value="1"/>
</dbReference>